<gene>
    <name evidence="1" type="ORF">S06H3_30280</name>
</gene>
<dbReference type="InterPro" id="IPR035093">
    <property type="entry name" value="RelE/ParE_toxin_dom_sf"/>
</dbReference>
<protein>
    <submittedName>
        <fullName evidence="1">Uncharacterized protein</fullName>
    </submittedName>
</protein>
<dbReference type="Gene3D" id="3.30.2310.20">
    <property type="entry name" value="RelE-like"/>
    <property type="match status" value="1"/>
</dbReference>
<name>X1P9S8_9ZZZZ</name>
<sequence>MGLTEMQRRRDDDNGIEFTRRASVALNTLTSKDRAKVLSAIGLLQRSPDDPYITRIVKEFADAPALYLMKVTGTLRIIFTYSGSTISILDIVRSDRLKKMYGGLL</sequence>
<comment type="caution">
    <text evidence="1">The sequence shown here is derived from an EMBL/GenBank/DDBJ whole genome shotgun (WGS) entry which is preliminary data.</text>
</comment>
<proteinExistence type="predicted"/>
<accession>X1P9S8</accession>
<reference evidence="1" key="1">
    <citation type="journal article" date="2014" name="Front. Microbiol.">
        <title>High frequency of phylogenetically diverse reductive dehalogenase-homologous genes in deep subseafloor sedimentary metagenomes.</title>
        <authorList>
            <person name="Kawai M."/>
            <person name="Futagami T."/>
            <person name="Toyoda A."/>
            <person name="Takaki Y."/>
            <person name="Nishi S."/>
            <person name="Hori S."/>
            <person name="Arai W."/>
            <person name="Tsubouchi T."/>
            <person name="Morono Y."/>
            <person name="Uchiyama I."/>
            <person name="Ito T."/>
            <person name="Fujiyama A."/>
            <person name="Inagaki F."/>
            <person name="Takami H."/>
        </authorList>
    </citation>
    <scope>NUCLEOTIDE SEQUENCE</scope>
    <source>
        <strain evidence="1">Expedition CK06-06</strain>
    </source>
</reference>
<dbReference type="AlphaFoldDB" id="X1P9S8"/>
<evidence type="ECO:0000313" key="1">
    <source>
        <dbReference type="EMBL" id="GAI27679.1"/>
    </source>
</evidence>
<dbReference type="EMBL" id="BARV01017819">
    <property type="protein sequence ID" value="GAI27679.1"/>
    <property type="molecule type" value="Genomic_DNA"/>
</dbReference>
<organism evidence="1">
    <name type="scientific">marine sediment metagenome</name>
    <dbReference type="NCBI Taxonomy" id="412755"/>
    <lineage>
        <taxon>unclassified sequences</taxon>
        <taxon>metagenomes</taxon>
        <taxon>ecological metagenomes</taxon>
    </lineage>
</organism>